<feature type="region of interest" description="Disordered" evidence="2">
    <location>
        <begin position="48"/>
        <end position="140"/>
    </location>
</feature>
<dbReference type="InterPro" id="IPR035979">
    <property type="entry name" value="RBD_domain_sf"/>
</dbReference>
<name>G5APE0_HETGA</name>
<dbReference type="PANTHER" id="PTHR46259:SF1">
    <property type="entry name" value="ZINC FINGER CCHC-TYPE AND RNA-BINDING MOTIF-CONTAINING PROTEIN 1"/>
    <property type="match status" value="1"/>
</dbReference>
<dbReference type="Pfam" id="PF00076">
    <property type="entry name" value="RRM_1"/>
    <property type="match status" value="1"/>
</dbReference>
<dbReference type="EMBL" id="JH166333">
    <property type="protein sequence ID" value="EHA98900.1"/>
    <property type="molecule type" value="Genomic_DNA"/>
</dbReference>
<dbReference type="SUPFAM" id="SSF54928">
    <property type="entry name" value="RNA-binding domain, RBD"/>
    <property type="match status" value="1"/>
</dbReference>
<evidence type="ECO:0000256" key="2">
    <source>
        <dbReference type="SAM" id="MobiDB-lite"/>
    </source>
</evidence>
<dbReference type="InParanoid" id="G5APE0"/>
<dbReference type="PROSITE" id="PS50102">
    <property type="entry name" value="RRM"/>
    <property type="match status" value="1"/>
</dbReference>
<dbReference type="Gene3D" id="3.30.70.330">
    <property type="match status" value="1"/>
</dbReference>
<feature type="domain" description="RRM" evidence="3">
    <location>
        <begin position="10"/>
        <end position="104"/>
    </location>
</feature>
<dbReference type="GO" id="GO:0003723">
    <property type="term" value="F:RNA binding"/>
    <property type="evidence" value="ECO:0007669"/>
    <property type="project" value="UniProtKB-UniRule"/>
</dbReference>
<evidence type="ECO:0000313" key="4">
    <source>
        <dbReference type="EMBL" id="EHA98900.1"/>
    </source>
</evidence>
<evidence type="ECO:0000313" key="5">
    <source>
        <dbReference type="Proteomes" id="UP000006813"/>
    </source>
</evidence>
<dbReference type="Proteomes" id="UP000006813">
    <property type="component" value="Unassembled WGS sequence"/>
</dbReference>
<protein>
    <submittedName>
        <fullName evidence="4">Zinc finger CCHC-type and RNA-binding motif-containing protein 1</fullName>
    </submittedName>
</protein>
<evidence type="ECO:0000259" key="3">
    <source>
        <dbReference type="PROSITE" id="PS50102"/>
    </source>
</evidence>
<dbReference type="InterPro" id="IPR000504">
    <property type="entry name" value="RRM_dom"/>
</dbReference>
<dbReference type="InterPro" id="IPR044598">
    <property type="entry name" value="ZCRB1"/>
</dbReference>
<dbReference type="AlphaFoldDB" id="G5APE0"/>
<reference evidence="4 5" key="1">
    <citation type="journal article" date="2011" name="Nature">
        <title>Genome sequencing reveals insights into physiology and longevity of the naked mole rat.</title>
        <authorList>
            <person name="Kim E.B."/>
            <person name="Fang X."/>
            <person name="Fushan A.A."/>
            <person name="Huang Z."/>
            <person name="Lobanov A.V."/>
            <person name="Han L."/>
            <person name="Marino S.M."/>
            <person name="Sun X."/>
            <person name="Turanov A.A."/>
            <person name="Yang P."/>
            <person name="Yim S.H."/>
            <person name="Zhao X."/>
            <person name="Kasaikina M.V."/>
            <person name="Stoletzki N."/>
            <person name="Peng C."/>
            <person name="Polak P."/>
            <person name="Xiong Z."/>
            <person name="Kiezun A."/>
            <person name="Zhu Y."/>
            <person name="Chen Y."/>
            <person name="Kryukov G.V."/>
            <person name="Zhang Q."/>
            <person name="Peshkin L."/>
            <person name="Yang L."/>
            <person name="Bronson R.T."/>
            <person name="Buffenstein R."/>
            <person name="Wang B."/>
            <person name="Han C."/>
            <person name="Li Q."/>
            <person name="Chen L."/>
            <person name="Zhao W."/>
            <person name="Sunyaev S.R."/>
            <person name="Park T.J."/>
            <person name="Zhang G."/>
            <person name="Wang J."/>
            <person name="Gladyshev V.N."/>
        </authorList>
    </citation>
    <scope>NUCLEOTIDE SEQUENCE [LARGE SCALE GENOMIC DNA]</scope>
</reference>
<sequence length="140" mass="15493">MSGGLAPSKSTPYVSNLPFSLTNNDLYRIFSKYGEVVKVIIMKDKDTRKKNVSLQRTKKKKKKTAKPEEIEDAAESEDEGEDPALDSLSQAIASQQAKIEEQNEWKPSAGGPEGPQTIHGAHILIRGFTAPEDKEEHTLQ</sequence>
<dbReference type="PANTHER" id="PTHR46259">
    <property type="entry name" value="ZINC FINGER CCHC-TYPE AND RNA-BINDING MOTIF-CONTAINING PROTEIN 1"/>
    <property type="match status" value="1"/>
</dbReference>
<feature type="compositionally biased region" description="Polar residues" evidence="2">
    <location>
        <begin position="87"/>
        <end position="97"/>
    </location>
</feature>
<feature type="compositionally biased region" description="Basic residues" evidence="2">
    <location>
        <begin position="50"/>
        <end position="64"/>
    </location>
</feature>
<feature type="compositionally biased region" description="Basic and acidic residues" evidence="2">
    <location>
        <begin position="131"/>
        <end position="140"/>
    </location>
</feature>
<proteinExistence type="predicted"/>
<evidence type="ECO:0000256" key="1">
    <source>
        <dbReference type="PROSITE-ProRule" id="PRU00176"/>
    </source>
</evidence>
<feature type="compositionally biased region" description="Acidic residues" evidence="2">
    <location>
        <begin position="69"/>
        <end position="84"/>
    </location>
</feature>
<dbReference type="GO" id="GO:0000398">
    <property type="term" value="P:mRNA splicing, via spliceosome"/>
    <property type="evidence" value="ECO:0007669"/>
    <property type="project" value="InterPro"/>
</dbReference>
<keyword evidence="1" id="KW-0694">RNA-binding</keyword>
<organism evidence="4 5">
    <name type="scientific">Heterocephalus glaber</name>
    <name type="common">Naked mole rat</name>
    <dbReference type="NCBI Taxonomy" id="10181"/>
    <lineage>
        <taxon>Eukaryota</taxon>
        <taxon>Metazoa</taxon>
        <taxon>Chordata</taxon>
        <taxon>Craniata</taxon>
        <taxon>Vertebrata</taxon>
        <taxon>Euteleostomi</taxon>
        <taxon>Mammalia</taxon>
        <taxon>Eutheria</taxon>
        <taxon>Euarchontoglires</taxon>
        <taxon>Glires</taxon>
        <taxon>Rodentia</taxon>
        <taxon>Hystricomorpha</taxon>
        <taxon>Bathyergidae</taxon>
        <taxon>Heterocephalus</taxon>
    </lineage>
</organism>
<dbReference type="InterPro" id="IPR012677">
    <property type="entry name" value="Nucleotide-bd_a/b_plait_sf"/>
</dbReference>
<gene>
    <name evidence="4" type="ORF">GW7_09923</name>
</gene>
<dbReference type="STRING" id="10181.G5APE0"/>
<accession>G5APE0</accession>
<dbReference type="GO" id="GO:0005689">
    <property type="term" value="C:U12-type spliceosomal complex"/>
    <property type="evidence" value="ECO:0007669"/>
    <property type="project" value="InterPro"/>
</dbReference>